<keyword evidence="7 8" id="KW-0804">Transcription</keyword>
<dbReference type="InterPro" id="IPR003796">
    <property type="entry name" value="RNR_NrdR-like"/>
</dbReference>
<dbReference type="HAMAP" id="MF_00440">
    <property type="entry name" value="NrdR"/>
    <property type="match status" value="1"/>
</dbReference>
<dbReference type="EMBL" id="VUNL01000018">
    <property type="protein sequence ID" value="MSV25878.1"/>
    <property type="molecule type" value="Genomic_DNA"/>
</dbReference>
<keyword evidence="5 8" id="KW-0805">Transcription regulation</keyword>
<dbReference type="PANTHER" id="PTHR30455">
    <property type="entry name" value="TRANSCRIPTIONAL REPRESSOR NRDR"/>
    <property type="match status" value="1"/>
</dbReference>
<keyword evidence="6 8" id="KW-0238">DNA-binding</keyword>
<dbReference type="Proteomes" id="UP000430222">
    <property type="component" value="Unassembled WGS sequence"/>
</dbReference>
<keyword evidence="1 8" id="KW-0678">Repressor</keyword>
<dbReference type="GO" id="GO:0005524">
    <property type="term" value="F:ATP binding"/>
    <property type="evidence" value="ECO:0007669"/>
    <property type="project" value="UniProtKB-UniRule"/>
</dbReference>
<evidence type="ECO:0000256" key="3">
    <source>
        <dbReference type="ARBA" id="ARBA00022833"/>
    </source>
</evidence>
<evidence type="ECO:0000313" key="10">
    <source>
        <dbReference type="EMBL" id="MSV25878.1"/>
    </source>
</evidence>
<organism evidence="10 11">
    <name type="scientific">Selenomonas montiformis</name>
    <dbReference type="NCBI Taxonomy" id="2652285"/>
    <lineage>
        <taxon>Bacteria</taxon>
        <taxon>Bacillati</taxon>
        <taxon>Bacillota</taxon>
        <taxon>Negativicutes</taxon>
        <taxon>Selenomonadales</taxon>
        <taxon>Selenomonadaceae</taxon>
        <taxon>Selenomonas</taxon>
    </lineage>
</organism>
<dbReference type="InterPro" id="IPR055173">
    <property type="entry name" value="NrdR-like_N"/>
</dbReference>
<dbReference type="GO" id="GO:0008270">
    <property type="term" value="F:zinc ion binding"/>
    <property type="evidence" value="ECO:0007669"/>
    <property type="project" value="UniProtKB-UniRule"/>
</dbReference>
<dbReference type="NCBIfam" id="TIGR00244">
    <property type="entry name" value="transcriptional regulator NrdR"/>
    <property type="match status" value="1"/>
</dbReference>
<gene>
    <name evidence="8 10" type="primary">nrdR</name>
    <name evidence="10" type="ORF">FYJ78_12025</name>
</gene>
<keyword evidence="11" id="KW-1185">Reference proteome</keyword>
<evidence type="ECO:0000256" key="5">
    <source>
        <dbReference type="ARBA" id="ARBA00023015"/>
    </source>
</evidence>
<dbReference type="AlphaFoldDB" id="A0A6I2UUJ5"/>
<proteinExistence type="inferred from homology"/>
<reference evidence="10 11" key="1">
    <citation type="submission" date="2019-08" db="EMBL/GenBank/DDBJ databases">
        <title>In-depth cultivation of the pig gut microbiome towards novel bacterial diversity and tailored functional studies.</title>
        <authorList>
            <person name="Wylensek D."/>
            <person name="Hitch T.C.A."/>
            <person name="Clavel T."/>
        </authorList>
    </citation>
    <scope>NUCLEOTIDE SEQUENCE [LARGE SCALE GENOMIC DNA]</scope>
    <source>
        <strain evidence="11">WCA-380-WT-3B3</strain>
    </source>
</reference>
<dbReference type="PANTHER" id="PTHR30455:SF2">
    <property type="entry name" value="TRANSCRIPTIONAL REPRESSOR NRDR"/>
    <property type="match status" value="1"/>
</dbReference>
<dbReference type="Pfam" id="PF03477">
    <property type="entry name" value="ATP-cone"/>
    <property type="match status" value="1"/>
</dbReference>
<protein>
    <recommendedName>
        <fullName evidence="8">Transcriptional repressor NrdR</fullName>
    </recommendedName>
</protein>
<keyword evidence="8" id="KW-0863">Zinc-finger</keyword>
<name>A0A6I2UUJ5_9FIRM</name>
<dbReference type="InterPro" id="IPR005144">
    <property type="entry name" value="ATP-cone_dom"/>
</dbReference>
<dbReference type="PROSITE" id="PS51161">
    <property type="entry name" value="ATP_CONE"/>
    <property type="match status" value="1"/>
</dbReference>
<evidence type="ECO:0000256" key="2">
    <source>
        <dbReference type="ARBA" id="ARBA00022741"/>
    </source>
</evidence>
<comment type="function">
    <text evidence="8">Negatively regulates transcription of bacterial ribonucleotide reductase nrd genes and operons by binding to NrdR-boxes.</text>
</comment>
<keyword evidence="8" id="KW-0479">Metal-binding</keyword>
<evidence type="ECO:0000313" key="11">
    <source>
        <dbReference type="Proteomes" id="UP000430222"/>
    </source>
</evidence>
<dbReference type="GO" id="GO:0003677">
    <property type="term" value="F:DNA binding"/>
    <property type="evidence" value="ECO:0007669"/>
    <property type="project" value="UniProtKB-KW"/>
</dbReference>
<feature type="domain" description="ATP-cone" evidence="9">
    <location>
        <begin position="49"/>
        <end position="139"/>
    </location>
</feature>
<comment type="cofactor">
    <cofactor evidence="8">
        <name>Zn(2+)</name>
        <dbReference type="ChEBI" id="CHEBI:29105"/>
    </cofactor>
    <text evidence="8">Binds 1 zinc ion.</text>
</comment>
<comment type="similarity">
    <text evidence="8">Belongs to the NrdR family.</text>
</comment>
<evidence type="ECO:0000256" key="6">
    <source>
        <dbReference type="ARBA" id="ARBA00023125"/>
    </source>
</evidence>
<evidence type="ECO:0000256" key="8">
    <source>
        <dbReference type="HAMAP-Rule" id="MF_00440"/>
    </source>
</evidence>
<keyword evidence="4 8" id="KW-0067">ATP-binding</keyword>
<evidence type="ECO:0000256" key="7">
    <source>
        <dbReference type="ARBA" id="ARBA00023163"/>
    </source>
</evidence>
<keyword evidence="2 8" id="KW-0547">Nucleotide-binding</keyword>
<comment type="caution">
    <text evidence="10">The sequence shown here is derived from an EMBL/GenBank/DDBJ whole genome shotgun (WGS) entry which is preliminary data.</text>
</comment>
<sequence length="163" mass="18887">MKCPFCKQADSRVIDSRAAEDGATIRRRRECNGCGRRFTTYEVVEKLPLMVVKQDGRREVFKRDKILNGVIRSCDKRDISMEHIVALVNDIERDIRNTMDQEISSAKIGEMVMARLKDFDEVAYIRFASVYRKFADISSFLEELKELQAHKSEESQKEKTGKS</sequence>
<evidence type="ECO:0000256" key="1">
    <source>
        <dbReference type="ARBA" id="ARBA00022491"/>
    </source>
</evidence>
<evidence type="ECO:0000256" key="4">
    <source>
        <dbReference type="ARBA" id="ARBA00022840"/>
    </source>
</evidence>
<dbReference type="GO" id="GO:0045892">
    <property type="term" value="P:negative regulation of DNA-templated transcription"/>
    <property type="evidence" value="ECO:0007669"/>
    <property type="project" value="UniProtKB-UniRule"/>
</dbReference>
<accession>A0A6I2UUJ5</accession>
<evidence type="ECO:0000259" key="9">
    <source>
        <dbReference type="PROSITE" id="PS51161"/>
    </source>
</evidence>
<dbReference type="Pfam" id="PF22811">
    <property type="entry name" value="Zn_ribbon_NrdR"/>
    <property type="match status" value="1"/>
</dbReference>
<keyword evidence="3 8" id="KW-0862">Zinc</keyword>
<feature type="zinc finger region" evidence="8">
    <location>
        <begin position="3"/>
        <end position="34"/>
    </location>
</feature>
<dbReference type="RefSeq" id="WP_154621647.1">
    <property type="nucleotide sequence ID" value="NZ_CBCTNG010000008.1"/>
</dbReference>